<dbReference type="Pfam" id="PF13566">
    <property type="entry name" value="DUF4130"/>
    <property type="match status" value="1"/>
</dbReference>
<dbReference type="AlphaFoldDB" id="A0A149RN94"/>
<protein>
    <submittedName>
        <fullName evidence="3">DNA polymerase</fullName>
    </submittedName>
</protein>
<dbReference type="InterPro" id="IPR023875">
    <property type="entry name" value="DNA_repair_put"/>
</dbReference>
<name>A0A149RN94_9PROT</name>
<dbReference type="InterPro" id="IPR025404">
    <property type="entry name" value="DUF4130"/>
</dbReference>
<accession>A0A149RN94</accession>
<evidence type="ECO:0000313" key="3">
    <source>
        <dbReference type="EMBL" id="KXV15481.1"/>
    </source>
</evidence>
<dbReference type="NCBIfam" id="TIGR03915">
    <property type="entry name" value="SAM_7_link_chp"/>
    <property type="match status" value="1"/>
</dbReference>
<sequence>MAYGFILDDHTSFSAWRPLARQCFLADRAPEEIEWRCASAETTLFDTPLVAPTPKNGAQPPVLRSKCLALLRSILRHADQTRFALAYRIFWRAQTEPALASIATDPDIARALNMHKQVRQDTHKMTAYVRFREHGVAQNGRRSFYAWFEPDHYVLPSVAPFFSKRFVDMDWVILTPKGSLAWNGETCAFSPTPCAKPKLSDDIDQLWQTYYVSTFNPARIKTKAMLSEMPRKYWKNLPETQLIPQMLADAPARVAAMAAQQPRPAPAFHHRLQQRRASAEGFSAPAQNAPPDSGT</sequence>
<comment type="caution">
    <text evidence="3">The sequence shown here is derived from an EMBL/GenBank/DDBJ whole genome shotgun (WGS) entry which is preliminary data.</text>
</comment>
<feature type="domain" description="DUF4130" evidence="2">
    <location>
        <begin position="82"/>
        <end position="239"/>
    </location>
</feature>
<dbReference type="PATRIC" id="fig|178901.13.peg.1406"/>
<reference evidence="3 4" key="1">
    <citation type="submission" date="2015-06" db="EMBL/GenBank/DDBJ databases">
        <title>Improved classification and identification of acetic acid bacteria using matrix-assisted laser desorption/ionization time-of-flight mass spectrometry; Gluconobacter nephelii and Gluconobacter uchimurae are later heterotypic synonyms of Gluconobacter japonicus and Gluconobacter oxydans, respectively.</title>
        <authorList>
            <person name="Li L."/>
            <person name="Cleenwerck I."/>
            <person name="De Vuyst L."/>
            <person name="Vandamme P."/>
        </authorList>
    </citation>
    <scope>NUCLEOTIDE SEQUENCE [LARGE SCALE GENOMIC DNA]</scope>
    <source>
        <strain evidence="3 4">LMG 1552</strain>
    </source>
</reference>
<dbReference type="RefSeq" id="WP_061508351.1">
    <property type="nucleotide sequence ID" value="NZ_LHZF01000165.1"/>
</dbReference>
<organism evidence="3 4">
    <name type="scientific">Acetobacter malorum</name>
    <dbReference type="NCBI Taxonomy" id="178901"/>
    <lineage>
        <taxon>Bacteria</taxon>
        <taxon>Pseudomonadati</taxon>
        <taxon>Pseudomonadota</taxon>
        <taxon>Alphaproteobacteria</taxon>
        <taxon>Acetobacterales</taxon>
        <taxon>Acetobacteraceae</taxon>
        <taxon>Acetobacter</taxon>
    </lineage>
</organism>
<proteinExistence type="predicted"/>
<feature type="region of interest" description="Disordered" evidence="1">
    <location>
        <begin position="261"/>
        <end position="295"/>
    </location>
</feature>
<gene>
    <name evidence="3" type="ORF">AD933_08655</name>
</gene>
<evidence type="ECO:0000259" key="2">
    <source>
        <dbReference type="Pfam" id="PF13566"/>
    </source>
</evidence>
<evidence type="ECO:0000313" key="4">
    <source>
        <dbReference type="Proteomes" id="UP000075526"/>
    </source>
</evidence>
<dbReference type="EMBL" id="LHZF01000165">
    <property type="protein sequence ID" value="KXV15481.1"/>
    <property type="molecule type" value="Genomic_DNA"/>
</dbReference>
<evidence type="ECO:0000256" key="1">
    <source>
        <dbReference type="SAM" id="MobiDB-lite"/>
    </source>
</evidence>
<dbReference type="Proteomes" id="UP000075526">
    <property type="component" value="Unassembled WGS sequence"/>
</dbReference>